<keyword evidence="2" id="KW-0732">Signal</keyword>
<dbReference type="AlphaFoldDB" id="A0AAP0E2E1"/>
<name>A0AAP0E2E1_9MAGN</name>
<evidence type="ECO:0000313" key="3">
    <source>
        <dbReference type="EMBL" id="KAK9085369.1"/>
    </source>
</evidence>
<feature type="compositionally biased region" description="Low complexity" evidence="1">
    <location>
        <begin position="262"/>
        <end position="274"/>
    </location>
</feature>
<evidence type="ECO:0000313" key="4">
    <source>
        <dbReference type="Proteomes" id="UP001417504"/>
    </source>
</evidence>
<feature type="compositionally biased region" description="Polar residues" evidence="1">
    <location>
        <begin position="234"/>
        <end position="251"/>
    </location>
</feature>
<evidence type="ECO:0000256" key="2">
    <source>
        <dbReference type="SAM" id="SignalP"/>
    </source>
</evidence>
<protein>
    <submittedName>
        <fullName evidence="3">Uncharacterized protein</fullName>
    </submittedName>
</protein>
<accession>A0AAP0E2E1</accession>
<dbReference type="PANTHER" id="PTHR35274">
    <property type="entry name" value="E6-LIKE PROTEIN"/>
    <property type="match status" value="1"/>
</dbReference>
<reference evidence="3 4" key="1">
    <citation type="submission" date="2024-01" db="EMBL/GenBank/DDBJ databases">
        <title>Genome assemblies of Stephania.</title>
        <authorList>
            <person name="Yang L."/>
        </authorList>
    </citation>
    <scope>NUCLEOTIDE SEQUENCE [LARGE SCALE GENOMIC DNA]</scope>
    <source>
        <strain evidence="3">QJT</strain>
        <tissue evidence="3">Leaf</tissue>
    </source>
</reference>
<dbReference type="InterPro" id="IPR040290">
    <property type="entry name" value="Prot_E6-like"/>
</dbReference>
<proteinExistence type="predicted"/>
<dbReference type="EMBL" id="JBBNAE010000011">
    <property type="protein sequence ID" value="KAK9085369.1"/>
    <property type="molecule type" value="Genomic_DNA"/>
</dbReference>
<feature type="region of interest" description="Disordered" evidence="1">
    <location>
        <begin position="232"/>
        <end position="282"/>
    </location>
</feature>
<gene>
    <name evidence="3" type="ORF">Sjap_025780</name>
</gene>
<dbReference type="Proteomes" id="UP001417504">
    <property type="component" value="Unassembled WGS sequence"/>
</dbReference>
<feature type="signal peptide" evidence="2">
    <location>
        <begin position="1"/>
        <end position="22"/>
    </location>
</feature>
<keyword evidence="4" id="KW-1185">Reference proteome</keyword>
<sequence>MASKYLSLLSLLLVISSLQAHARDSQFFSKVTPNNNNNNLVDEAKDTQLTPQREEDLPRFTQESRNGYGLYGHDEIQNQKFNEVPYGASSSSSSNLPVGDEFAAGREKLEFNNNNENYENRQFRENGYKGRQNNIPDNFYNNNNYDGYKSEEFNNNRFRDEQFMSNNNGYKGSNNNNNYNEFRTEEFNNNNNYNNHAYKSEQLNNNNNNMYQNERQGMSDTRFMEHGRYRYDISNENSTPNREFGSSSSNRGVEYPRNQYYNGGFNNGNNNNKNINDDDFDP</sequence>
<dbReference type="PANTHER" id="PTHR35274:SF2">
    <property type="entry name" value="E6-LIKE PROTEIN"/>
    <property type="match status" value="1"/>
</dbReference>
<comment type="caution">
    <text evidence="3">The sequence shown here is derived from an EMBL/GenBank/DDBJ whole genome shotgun (WGS) entry which is preliminary data.</text>
</comment>
<feature type="chain" id="PRO_5042847939" evidence="2">
    <location>
        <begin position="23"/>
        <end position="282"/>
    </location>
</feature>
<organism evidence="3 4">
    <name type="scientific">Stephania japonica</name>
    <dbReference type="NCBI Taxonomy" id="461633"/>
    <lineage>
        <taxon>Eukaryota</taxon>
        <taxon>Viridiplantae</taxon>
        <taxon>Streptophyta</taxon>
        <taxon>Embryophyta</taxon>
        <taxon>Tracheophyta</taxon>
        <taxon>Spermatophyta</taxon>
        <taxon>Magnoliopsida</taxon>
        <taxon>Ranunculales</taxon>
        <taxon>Menispermaceae</taxon>
        <taxon>Menispermoideae</taxon>
        <taxon>Cissampelideae</taxon>
        <taxon>Stephania</taxon>
    </lineage>
</organism>
<evidence type="ECO:0000256" key="1">
    <source>
        <dbReference type="SAM" id="MobiDB-lite"/>
    </source>
</evidence>